<dbReference type="PRINTS" id="PR00328">
    <property type="entry name" value="SAR1GTPBP"/>
</dbReference>
<dbReference type="SMART" id="SM00177">
    <property type="entry name" value="ARF"/>
    <property type="match status" value="1"/>
</dbReference>
<evidence type="ECO:0000256" key="6">
    <source>
        <dbReference type="ARBA" id="ARBA00022892"/>
    </source>
</evidence>
<keyword evidence="8 14" id="KW-0333">Golgi apparatus</keyword>
<keyword evidence="10 14" id="KW-0449">Lipoprotein</keyword>
<dbReference type="AlphaFoldDB" id="A0A8V0XQ56"/>
<dbReference type="InterPro" id="IPR024156">
    <property type="entry name" value="Small_GTPase_ARF"/>
</dbReference>
<dbReference type="Pfam" id="PF00025">
    <property type="entry name" value="Arf"/>
    <property type="match status" value="1"/>
</dbReference>
<dbReference type="GO" id="GO:0005794">
    <property type="term" value="C:Golgi apparatus"/>
    <property type="evidence" value="ECO:0007669"/>
    <property type="project" value="UniProtKB-SubCell"/>
</dbReference>
<dbReference type="SMART" id="SM00175">
    <property type="entry name" value="RAB"/>
    <property type="match status" value="1"/>
</dbReference>
<comment type="similarity">
    <text evidence="2 13">Belongs to the small GTPase superfamily. Arf family.</text>
</comment>
<dbReference type="InterPro" id="IPR006689">
    <property type="entry name" value="Small_GTPase_ARF/SAR"/>
</dbReference>
<evidence type="ECO:0000256" key="14">
    <source>
        <dbReference type="RuleBase" id="RU369003"/>
    </source>
</evidence>
<dbReference type="Ensembl" id="ENSGALT00010015008.1">
    <property type="protein sequence ID" value="ENSGALP00010008831.1"/>
    <property type="gene ID" value="ENSGALG00010006288.1"/>
</dbReference>
<dbReference type="PROSITE" id="PS51417">
    <property type="entry name" value="ARF"/>
    <property type="match status" value="1"/>
</dbReference>
<evidence type="ECO:0000256" key="2">
    <source>
        <dbReference type="ARBA" id="ARBA00010290"/>
    </source>
</evidence>
<evidence type="ECO:0000256" key="10">
    <source>
        <dbReference type="ARBA" id="ARBA00023288"/>
    </source>
</evidence>
<evidence type="ECO:0000256" key="5">
    <source>
        <dbReference type="ARBA" id="ARBA00022741"/>
    </source>
</evidence>
<feature type="binding site" evidence="12">
    <location>
        <position position="48"/>
    </location>
    <ligand>
        <name>Mg(2+)</name>
        <dbReference type="ChEBI" id="CHEBI:18420"/>
    </ligand>
</feature>
<keyword evidence="16" id="KW-1185">Reference proteome</keyword>
<keyword evidence="12" id="KW-0460">Magnesium</keyword>
<feature type="binding site" evidence="11">
    <location>
        <begin position="126"/>
        <end position="129"/>
    </location>
    <ligand>
        <name>GTP</name>
        <dbReference type="ChEBI" id="CHEBI:37565"/>
    </ligand>
</feature>
<keyword evidence="5 11" id="KW-0547">Nucleotide-binding</keyword>
<dbReference type="SMART" id="SM00178">
    <property type="entry name" value="SAR"/>
    <property type="match status" value="1"/>
</dbReference>
<evidence type="ECO:0007829" key="17">
    <source>
        <dbReference type="PeptideAtlas" id="A0A8V0XQ56"/>
    </source>
</evidence>
<evidence type="ECO:0000256" key="11">
    <source>
        <dbReference type="PIRSR" id="PIRSR606689-1"/>
    </source>
</evidence>
<evidence type="ECO:0000256" key="9">
    <source>
        <dbReference type="ARBA" id="ARBA00023134"/>
    </source>
</evidence>
<dbReference type="InterPro" id="IPR005225">
    <property type="entry name" value="Small_GTP-bd"/>
</dbReference>
<protein>
    <recommendedName>
        <fullName evidence="14">ADP-ribosylation factor</fullName>
    </recommendedName>
</protein>
<evidence type="ECO:0000256" key="8">
    <source>
        <dbReference type="ARBA" id="ARBA00023034"/>
    </source>
</evidence>
<evidence type="ECO:0000256" key="12">
    <source>
        <dbReference type="PIRSR" id="PIRSR606689-2"/>
    </source>
</evidence>
<evidence type="ECO:0000256" key="13">
    <source>
        <dbReference type="RuleBase" id="RU003925"/>
    </source>
</evidence>
<dbReference type="SUPFAM" id="SSF52540">
    <property type="entry name" value="P-loop containing nucleoside triphosphate hydrolases"/>
    <property type="match status" value="1"/>
</dbReference>
<accession>A0A8V0XQ56</accession>
<gene>
    <name evidence="15" type="primary">ARF5</name>
</gene>
<dbReference type="PANTHER" id="PTHR11711">
    <property type="entry name" value="ADP RIBOSYLATION FACTOR-RELATED"/>
    <property type="match status" value="1"/>
</dbReference>
<evidence type="ECO:0000256" key="4">
    <source>
        <dbReference type="ARBA" id="ARBA00022707"/>
    </source>
</evidence>
<dbReference type="GO" id="GO:0003924">
    <property type="term" value="F:GTPase activity"/>
    <property type="evidence" value="ECO:0007669"/>
    <property type="project" value="UniProtKB-UniRule"/>
</dbReference>
<proteinExistence type="evidence at protein level"/>
<dbReference type="GO" id="GO:0005737">
    <property type="term" value="C:cytoplasm"/>
    <property type="evidence" value="ECO:0000318"/>
    <property type="project" value="GO_Central"/>
</dbReference>
<evidence type="ECO:0000256" key="7">
    <source>
        <dbReference type="ARBA" id="ARBA00022927"/>
    </source>
</evidence>
<dbReference type="OrthoDB" id="2011769at2759"/>
<dbReference type="GO" id="GO:0005886">
    <property type="term" value="C:plasma membrane"/>
    <property type="evidence" value="ECO:0000318"/>
    <property type="project" value="GO_Central"/>
</dbReference>
<dbReference type="InterPro" id="IPR045872">
    <property type="entry name" value="Arf1-5-like"/>
</dbReference>
<dbReference type="CDD" id="cd04150">
    <property type="entry name" value="Arf1_5_like"/>
    <property type="match status" value="1"/>
</dbReference>
<dbReference type="Proteomes" id="UP000000539">
    <property type="component" value="Chromosome 1"/>
</dbReference>
<evidence type="ECO:0000256" key="1">
    <source>
        <dbReference type="ARBA" id="ARBA00004555"/>
    </source>
</evidence>
<keyword evidence="17" id="KW-1267">Proteomics identification</keyword>
<reference evidence="15" key="3">
    <citation type="submission" date="2025-09" db="UniProtKB">
        <authorList>
            <consortium name="Ensembl"/>
        </authorList>
    </citation>
    <scope>IDENTIFICATION</scope>
    <source>
        <strain evidence="15">broiler</strain>
    </source>
</reference>
<feature type="binding site" evidence="11">
    <location>
        <position position="70"/>
    </location>
    <ligand>
        <name>GTP</name>
        <dbReference type="ChEBI" id="CHEBI:37565"/>
    </ligand>
</feature>
<reference evidence="15" key="1">
    <citation type="submission" date="2020-11" db="EMBL/GenBank/DDBJ databases">
        <title>Gallus gallus (Chicken) genome, bGalGal1, GRCg7b, maternal haplotype autosomes + Z &amp; W.</title>
        <authorList>
            <person name="Warren W."/>
            <person name="Formenti G."/>
            <person name="Fedrigo O."/>
            <person name="Haase B."/>
            <person name="Mountcastle J."/>
            <person name="Balacco J."/>
            <person name="Tracey A."/>
            <person name="Schneider V."/>
            <person name="Okimoto R."/>
            <person name="Cheng H."/>
            <person name="Hawken R."/>
            <person name="Howe K."/>
            <person name="Jarvis E.D."/>
        </authorList>
    </citation>
    <scope>NUCLEOTIDE SEQUENCE [LARGE SCALE GENOMIC DNA]</scope>
    <source>
        <strain evidence="15">Broiler</strain>
    </source>
</reference>
<dbReference type="GO" id="GO:0006886">
    <property type="term" value="P:intracellular protein transport"/>
    <property type="evidence" value="ECO:0000318"/>
    <property type="project" value="GO_Central"/>
</dbReference>
<dbReference type="Gene3D" id="3.40.50.300">
    <property type="entry name" value="P-loop containing nucleotide triphosphate hydrolases"/>
    <property type="match status" value="1"/>
</dbReference>
<feature type="binding site" evidence="12">
    <location>
        <position position="31"/>
    </location>
    <ligand>
        <name>Mg(2+)</name>
        <dbReference type="ChEBI" id="CHEBI:18420"/>
    </ligand>
</feature>
<comment type="subcellular location">
    <subcellularLocation>
        <location evidence="1 14">Golgi apparatus</location>
    </subcellularLocation>
</comment>
<feature type="binding site" evidence="11">
    <location>
        <begin position="24"/>
        <end position="31"/>
    </location>
    <ligand>
        <name>GTP</name>
        <dbReference type="ChEBI" id="CHEBI:37565"/>
    </ligand>
</feature>
<organism evidence="15 16">
    <name type="scientific">Gallus gallus</name>
    <name type="common">Chicken</name>
    <dbReference type="NCBI Taxonomy" id="9031"/>
    <lineage>
        <taxon>Eukaryota</taxon>
        <taxon>Metazoa</taxon>
        <taxon>Chordata</taxon>
        <taxon>Craniata</taxon>
        <taxon>Vertebrata</taxon>
        <taxon>Euteleostomi</taxon>
        <taxon>Archelosauria</taxon>
        <taxon>Archosauria</taxon>
        <taxon>Dinosauria</taxon>
        <taxon>Saurischia</taxon>
        <taxon>Theropoda</taxon>
        <taxon>Coelurosauria</taxon>
        <taxon>Aves</taxon>
        <taxon>Neognathae</taxon>
        <taxon>Galloanserae</taxon>
        <taxon>Galliformes</taxon>
        <taxon>Phasianidae</taxon>
        <taxon>Phasianinae</taxon>
        <taxon>Gallus</taxon>
    </lineage>
</organism>
<evidence type="ECO:0000256" key="3">
    <source>
        <dbReference type="ARBA" id="ARBA00022448"/>
    </source>
</evidence>
<keyword evidence="3 14" id="KW-0813">Transport</keyword>
<dbReference type="GO" id="GO:0016192">
    <property type="term" value="P:vesicle-mediated transport"/>
    <property type="evidence" value="ECO:0000318"/>
    <property type="project" value="GO_Central"/>
</dbReference>
<keyword evidence="9 11" id="KW-0342">GTP-binding</keyword>
<evidence type="ECO:0000313" key="16">
    <source>
        <dbReference type="Proteomes" id="UP000000539"/>
    </source>
</evidence>
<name>A0A8V0XQ56_CHICK</name>
<dbReference type="NCBIfam" id="TIGR00231">
    <property type="entry name" value="small_GTP"/>
    <property type="match status" value="1"/>
</dbReference>
<keyword evidence="6 14" id="KW-0931">ER-Golgi transport</keyword>
<keyword evidence="4 14" id="KW-0519">Myristate</keyword>
<dbReference type="FunCoup" id="A0A8V0XQ56">
    <property type="interactions" value="27"/>
</dbReference>
<dbReference type="FunFam" id="3.40.50.300:FF:003539">
    <property type="entry name" value="ADP-ribosylation factor 1"/>
    <property type="match status" value="1"/>
</dbReference>
<dbReference type="GO" id="GO:0046872">
    <property type="term" value="F:metal ion binding"/>
    <property type="evidence" value="ECO:0007669"/>
    <property type="project" value="UniProtKB-KW"/>
</dbReference>
<dbReference type="InterPro" id="IPR027417">
    <property type="entry name" value="P-loop_NTPase"/>
</dbReference>
<evidence type="ECO:0000313" key="15">
    <source>
        <dbReference type="Ensembl" id="ENSGALP00010008831.1"/>
    </source>
</evidence>
<dbReference type="GO" id="GO:0005525">
    <property type="term" value="F:GTP binding"/>
    <property type="evidence" value="ECO:0000318"/>
    <property type="project" value="GO_Central"/>
</dbReference>
<comment type="function">
    <text evidence="14">GTP-binding protein involved in protein trafficking; modulates vesicle budding and uncoating within the Golgi apparatus.</text>
</comment>
<dbReference type="GeneTree" id="ENSGT00940000165441"/>
<sequence>MGLTVSAIFSRIFGKKQMRILMVGLDAAGKTTILYKLKLGEIVTTIPTIGFNVETVEYKNICFTVWDVGGQDKIRPLWRHYFQNTQGLIFVVDSNDRERVQESAEELQKMLQEDELRDAVLLVFANKQDMPNAMAVSELTDKLGLQALRSRTVSAAGWGVVGPWVGREGKARSSQEQMGGWMLAAQPVRSLRK</sequence>
<keyword evidence="7 14" id="KW-0653">Protein transport</keyword>
<reference evidence="15" key="2">
    <citation type="submission" date="2025-08" db="UniProtKB">
        <authorList>
            <consortium name="Ensembl"/>
        </authorList>
    </citation>
    <scope>IDENTIFICATION</scope>
    <source>
        <strain evidence="15">broiler</strain>
    </source>
</reference>
<keyword evidence="12" id="KW-0479">Metal-binding</keyword>